<dbReference type="KEGG" id="shc:Shell_0975"/>
<dbReference type="RefSeq" id="WP_013143279.1">
    <property type="nucleotide sequence ID" value="NC_014205.1"/>
</dbReference>
<gene>
    <name evidence="2" type="ordered locus">Shell_0975</name>
</gene>
<reference evidence="3" key="1">
    <citation type="submission" date="2010-05" db="EMBL/GenBank/DDBJ databases">
        <title>Complete sequence of Staphylothermus hellenicus DSM 12710.</title>
        <authorList>
            <consortium name="US DOE Joint Genome Institute"/>
            <person name="Lucas S."/>
            <person name="Copeland A."/>
            <person name="Lapidus A."/>
            <person name="Cheng J.-F."/>
            <person name="Bruce D."/>
            <person name="Goodwin L."/>
            <person name="Pitluck S."/>
            <person name="Davenport K."/>
            <person name="Detter J.C."/>
            <person name="Han C."/>
            <person name="Tapia R."/>
            <person name="Larimer F."/>
            <person name="Land M."/>
            <person name="Hauser L."/>
            <person name="Kyrpides N."/>
            <person name="Mikhailova N."/>
            <person name="Anderson I.J."/>
            <person name="Woyke T."/>
        </authorList>
    </citation>
    <scope>NUCLEOTIDE SEQUENCE [LARGE SCALE GENOMIC DNA]</scope>
    <source>
        <strain evidence="3">DSM 12710 / JCM 10830 / BK20S6-10-b1 / P8</strain>
    </source>
</reference>
<accession>D7D8I5</accession>
<evidence type="ECO:0000313" key="2">
    <source>
        <dbReference type="EMBL" id="ADI32081.1"/>
    </source>
</evidence>
<reference evidence="2 3" key="2">
    <citation type="journal article" date="2011" name="Stand. Genomic Sci.">
        <title>Complete genome sequence of Staphylothermus hellenicus P8.</title>
        <authorList>
            <person name="Anderson I."/>
            <person name="Wirth R."/>
            <person name="Lucas S."/>
            <person name="Copeland A."/>
            <person name="Lapidus A."/>
            <person name="Cheng J.F."/>
            <person name="Goodwin L."/>
            <person name="Pitluck S."/>
            <person name="Davenport K."/>
            <person name="Detter J.C."/>
            <person name="Han C."/>
            <person name="Tapia R."/>
            <person name="Land M."/>
            <person name="Hauser L."/>
            <person name="Pati A."/>
            <person name="Mikhailova N."/>
            <person name="Woyke T."/>
            <person name="Klenk H.P."/>
            <person name="Kyrpides N."/>
            <person name="Ivanova N."/>
        </authorList>
    </citation>
    <scope>NUCLEOTIDE SEQUENCE [LARGE SCALE GENOMIC DNA]</scope>
    <source>
        <strain evidence="3">DSM 12710 / JCM 10830 / BK20S6-10-b1 / P8</strain>
    </source>
</reference>
<dbReference type="AlphaFoldDB" id="D7D8I5"/>
<proteinExistence type="predicted"/>
<evidence type="ECO:0000256" key="1">
    <source>
        <dbReference type="SAM" id="Phobius"/>
    </source>
</evidence>
<dbReference type="OrthoDB" id="18911at2157"/>
<dbReference type="eggNOG" id="arCOG12459">
    <property type="taxonomic scope" value="Archaea"/>
</dbReference>
<name>D7D8I5_STAHD</name>
<organism evidence="2 3">
    <name type="scientific">Staphylothermus hellenicus (strain DSM 12710 / JCM 10830 / BK20S6-10-b1 / P8)</name>
    <dbReference type="NCBI Taxonomy" id="591019"/>
    <lineage>
        <taxon>Archaea</taxon>
        <taxon>Thermoproteota</taxon>
        <taxon>Thermoprotei</taxon>
        <taxon>Desulfurococcales</taxon>
        <taxon>Desulfurococcaceae</taxon>
        <taxon>Staphylothermus</taxon>
    </lineage>
</organism>
<dbReference type="EMBL" id="CP002051">
    <property type="protein sequence ID" value="ADI32081.1"/>
    <property type="molecule type" value="Genomic_DNA"/>
</dbReference>
<dbReference type="Proteomes" id="UP000002573">
    <property type="component" value="Chromosome"/>
</dbReference>
<dbReference type="HOGENOM" id="CLU_1575012_0_0_2"/>
<sequence length="169" mass="18851">MASPAIIHMIGTLTLVIVLAFVILHVSSTVTIMKNDNLVNNFKRVADSISTQILYALMWHNNLSIRLMYPPQAGYGQQYNIIIGTGAAIRSQYKIFNVPSDNSIYVVITTPDNTIHVEKKIVETISGYITINMINDPVLFGSSTITYLDIKVLDNNIFMNIVVKGAIYR</sequence>
<keyword evidence="1" id="KW-0472">Membrane</keyword>
<protein>
    <submittedName>
        <fullName evidence="2">Uncharacterized protein</fullName>
    </submittedName>
</protein>
<dbReference type="STRING" id="591019.Shell_0975"/>
<feature type="transmembrane region" description="Helical" evidence="1">
    <location>
        <begin position="6"/>
        <end position="26"/>
    </location>
</feature>
<keyword evidence="3" id="KW-1185">Reference proteome</keyword>
<evidence type="ECO:0000313" key="3">
    <source>
        <dbReference type="Proteomes" id="UP000002573"/>
    </source>
</evidence>
<keyword evidence="1" id="KW-0812">Transmembrane</keyword>
<keyword evidence="1" id="KW-1133">Transmembrane helix</keyword>
<dbReference type="GeneID" id="9234264"/>